<protein>
    <submittedName>
        <fullName evidence="6">CoA-substrate-specific enzyme activase, putative</fullName>
    </submittedName>
</protein>
<dbReference type="InterPro" id="IPR008275">
    <property type="entry name" value="CoA_E_activase_dom"/>
</dbReference>
<reference evidence="6 7" key="1">
    <citation type="submission" date="2016-10" db="EMBL/GenBank/DDBJ databases">
        <authorList>
            <person name="de Groot N.N."/>
        </authorList>
    </citation>
    <scope>NUCLEOTIDE SEQUENCE [LARGE SCALE GENOMIC DNA]</scope>
    <source>
        <strain evidence="6 7">DSM 8423</strain>
    </source>
</reference>
<proteinExistence type="predicted"/>
<dbReference type="GO" id="GO:0046872">
    <property type="term" value="F:metal ion binding"/>
    <property type="evidence" value="ECO:0007669"/>
    <property type="project" value="UniProtKB-KW"/>
</dbReference>
<evidence type="ECO:0000256" key="4">
    <source>
        <dbReference type="ARBA" id="ARBA00023014"/>
    </source>
</evidence>
<dbReference type="STRING" id="43775.SAMN04489760_1074"/>
<dbReference type="EMBL" id="FOBS01000007">
    <property type="protein sequence ID" value="SEM22076.1"/>
    <property type="molecule type" value="Genomic_DNA"/>
</dbReference>
<evidence type="ECO:0000259" key="5">
    <source>
        <dbReference type="Pfam" id="PF01869"/>
    </source>
</evidence>
<keyword evidence="4" id="KW-0411">Iron-sulfur</keyword>
<dbReference type="InterPro" id="IPR043129">
    <property type="entry name" value="ATPase_NBD"/>
</dbReference>
<dbReference type="PANTHER" id="PTHR32329">
    <property type="entry name" value="BIFUNCTIONAL PROTEIN [INCLUDES 2-HYDROXYACYL-COA DEHYDRATASE (N-TER) AND ITS ACTIVATOR DOMAIN (C_TERM)-RELATED"/>
    <property type="match status" value="1"/>
</dbReference>
<evidence type="ECO:0000256" key="3">
    <source>
        <dbReference type="ARBA" id="ARBA00023004"/>
    </source>
</evidence>
<dbReference type="AlphaFoldDB" id="A0A1H7WKH4"/>
<dbReference type="OrthoDB" id="5511111at2"/>
<evidence type="ECO:0000313" key="7">
    <source>
        <dbReference type="Proteomes" id="UP000198744"/>
    </source>
</evidence>
<dbReference type="GO" id="GO:0051536">
    <property type="term" value="F:iron-sulfur cluster binding"/>
    <property type="evidence" value="ECO:0007669"/>
    <property type="project" value="UniProtKB-KW"/>
</dbReference>
<dbReference type="Gene3D" id="3.30.420.40">
    <property type="match status" value="2"/>
</dbReference>
<keyword evidence="2" id="KW-0479">Metal-binding</keyword>
<dbReference type="NCBIfam" id="TIGR00241">
    <property type="entry name" value="CoA_E_activ"/>
    <property type="match status" value="1"/>
</dbReference>
<dbReference type="Pfam" id="PF01869">
    <property type="entry name" value="BcrAD_BadFG"/>
    <property type="match status" value="1"/>
</dbReference>
<evidence type="ECO:0000313" key="6">
    <source>
        <dbReference type="EMBL" id="SEM22076.1"/>
    </source>
</evidence>
<keyword evidence="3" id="KW-0408">Iron</keyword>
<dbReference type="PANTHER" id="PTHR32329:SF2">
    <property type="entry name" value="BIFUNCTIONAL PROTEIN [INCLUDES 2-HYDROXYACYL-COA DEHYDRATASE (N-TER) AND ITS ACTIVATOR DOMAIN (C_TERM)"/>
    <property type="match status" value="1"/>
</dbReference>
<name>A0A1H7WKH4_9BACT</name>
<organism evidence="6 7">
    <name type="scientific">Syntrophus gentianae</name>
    <dbReference type="NCBI Taxonomy" id="43775"/>
    <lineage>
        <taxon>Bacteria</taxon>
        <taxon>Pseudomonadati</taxon>
        <taxon>Thermodesulfobacteriota</taxon>
        <taxon>Syntrophia</taxon>
        <taxon>Syntrophales</taxon>
        <taxon>Syntrophaceae</taxon>
        <taxon>Syntrophus</taxon>
    </lineage>
</organism>
<accession>A0A1H7WKH4</accession>
<dbReference type="SUPFAM" id="SSF53067">
    <property type="entry name" value="Actin-like ATPase domain"/>
    <property type="match status" value="1"/>
</dbReference>
<dbReference type="InterPro" id="IPR002731">
    <property type="entry name" value="ATPase_BadF"/>
</dbReference>
<dbReference type="RefSeq" id="WP_093882879.1">
    <property type="nucleotide sequence ID" value="NZ_FOBS01000007.1"/>
</dbReference>
<sequence length="262" mass="27218">MAFFLGIDIGSFSAKGVLLEDQSVQASFACPSGGDYRGAAEQVRDTLLSRAGIAPSGLSFVMATGYGAKQVLFADEEKPDITCQGRGVAFLLPSARTVLDCGDLYSKVLRMDGEGHVHNFLLSGKCAGGSGRLLLIMAKVLRVKLEEIGPLSLKSRSKVDFSTGCVVFSESEAVSLIAEGVAKEDLLAGVHRALAAQLASLAERVGIEPDVVLTGGGAVDAGLVQALEDSLRIPVRVPSNPLFTAALGAALLAREKSLSQGI</sequence>
<evidence type="ECO:0000256" key="2">
    <source>
        <dbReference type="ARBA" id="ARBA00022723"/>
    </source>
</evidence>
<comment type="cofactor">
    <cofactor evidence="1">
        <name>[4Fe-4S] cluster</name>
        <dbReference type="ChEBI" id="CHEBI:49883"/>
    </cofactor>
</comment>
<dbReference type="InterPro" id="IPR051805">
    <property type="entry name" value="Dehydratase_Activator_Redct"/>
</dbReference>
<keyword evidence="7" id="KW-1185">Reference proteome</keyword>
<evidence type="ECO:0000256" key="1">
    <source>
        <dbReference type="ARBA" id="ARBA00001966"/>
    </source>
</evidence>
<gene>
    <name evidence="6" type="ORF">SAMN04489760_1074</name>
</gene>
<feature type="domain" description="ATPase BadF/BadG/BcrA/BcrD type" evidence="5">
    <location>
        <begin position="5"/>
        <end position="253"/>
    </location>
</feature>
<dbReference type="Proteomes" id="UP000198744">
    <property type="component" value="Unassembled WGS sequence"/>
</dbReference>